<dbReference type="AlphaFoldDB" id="A0A0N5AZQ5"/>
<dbReference type="Proteomes" id="UP000046393">
    <property type="component" value="Unplaced"/>
</dbReference>
<dbReference type="WBParaSite" id="SMUV_0001048401-mRNA-1">
    <property type="protein sequence ID" value="SMUV_0001048401-mRNA-1"/>
    <property type="gene ID" value="SMUV_0001048401"/>
</dbReference>
<sequence length="32" mass="3903">MKAPSHYEHAVAQSFFRQRGGKFWVEVRRFSY</sequence>
<keyword evidence="1" id="KW-1185">Reference proteome</keyword>
<evidence type="ECO:0000313" key="2">
    <source>
        <dbReference type="WBParaSite" id="SMUV_0001048401-mRNA-1"/>
    </source>
</evidence>
<protein>
    <submittedName>
        <fullName evidence="2">KTSC domain-containing protein</fullName>
    </submittedName>
</protein>
<organism evidence="1 2">
    <name type="scientific">Syphacia muris</name>
    <dbReference type="NCBI Taxonomy" id="451379"/>
    <lineage>
        <taxon>Eukaryota</taxon>
        <taxon>Metazoa</taxon>
        <taxon>Ecdysozoa</taxon>
        <taxon>Nematoda</taxon>
        <taxon>Chromadorea</taxon>
        <taxon>Rhabditida</taxon>
        <taxon>Spirurina</taxon>
        <taxon>Oxyuridomorpha</taxon>
        <taxon>Oxyuroidea</taxon>
        <taxon>Oxyuridae</taxon>
        <taxon>Syphacia</taxon>
    </lineage>
</organism>
<proteinExistence type="predicted"/>
<evidence type="ECO:0000313" key="1">
    <source>
        <dbReference type="Proteomes" id="UP000046393"/>
    </source>
</evidence>
<name>A0A0N5AZQ5_9BILA</name>
<accession>A0A0N5AZQ5</accession>
<reference evidence="2" key="1">
    <citation type="submission" date="2017-02" db="UniProtKB">
        <authorList>
            <consortium name="WormBaseParasite"/>
        </authorList>
    </citation>
    <scope>IDENTIFICATION</scope>
</reference>